<dbReference type="EMBL" id="KQ986754">
    <property type="protein sequence ID" value="KZV58489.1"/>
    <property type="molecule type" value="Genomic_DNA"/>
</dbReference>
<protein>
    <submittedName>
        <fullName evidence="1">Uncharacterized protein</fullName>
    </submittedName>
</protein>
<sequence>MSPSVFSVMGVGTSSFGLVGTTEFWISEGDSAVSFFSFQLCERSDVALLSDVGYHGYSSGRGVDPTGGAPGAQTWGFNLSVDQHLEYFSNQIFLIFIHDNHRLVLFIRTLFSSISVVLRSIWSKIGSSELIFSRAFD</sequence>
<accession>A0A2Z7DK23</accession>
<keyword evidence="2" id="KW-1185">Reference proteome</keyword>
<gene>
    <name evidence="1" type="ORF">F511_23434</name>
</gene>
<name>A0A2Z7DK23_9LAMI</name>
<reference evidence="1 2" key="1">
    <citation type="journal article" date="2015" name="Proc. Natl. Acad. Sci. U.S.A.">
        <title>The resurrection genome of Boea hygrometrica: A blueprint for survival of dehydration.</title>
        <authorList>
            <person name="Xiao L."/>
            <person name="Yang G."/>
            <person name="Zhang L."/>
            <person name="Yang X."/>
            <person name="Zhao S."/>
            <person name="Ji Z."/>
            <person name="Zhou Q."/>
            <person name="Hu M."/>
            <person name="Wang Y."/>
            <person name="Chen M."/>
            <person name="Xu Y."/>
            <person name="Jin H."/>
            <person name="Xiao X."/>
            <person name="Hu G."/>
            <person name="Bao F."/>
            <person name="Hu Y."/>
            <person name="Wan P."/>
            <person name="Li L."/>
            <person name="Deng X."/>
            <person name="Kuang T."/>
            <person name="Xiang C."/>
            <person name="Zhu J.K."/>
            <person name="Oliver M.J."/>
            <person name="He Y."/>
        </authorList>
    </citation>
    <scope>NUCLEOTIDE SEQUENCE [LARGE SCALE GENOMIC DNA]</scope>
    <source>
        <strain evidence="2">cv. XS01</strain>
    </source>
</reference>
<organism evidence="1 2">
    <name type="scientific">Dorcoceras hygrometricum</name>
    <dbReference type="NCBI Taxonomy" id="472368"/>
    <lineage>
        <taxon>Eukaryota</taxon>
        <taxon>Viridiplantae</taxon>
        <taxon>Streptophyta</taxon>
        <taxon>Embryophyta</taxon>
        <taxon>Tracheophyta</taxon>
        <taxon>Spermatophyta</taxon>
        <taxon>Magnoliopsida</taxon>
        <taxon>eudicotyledons</taxon>
        <taxon>Gunneridae</taxon>
        <taxon>Pentapetalae</taxon>
        <taxon>asterids</taxon>
        <taxon>lamiids</taxon>
        <taxon>Lamiales</taxon>
        <taxon>Gesneriaceae</taxon>
        <taxon>Didymocarpoideae</taxon>
        <taxon>Trichosporeae</taxon>
        <taxon>Loxocarpinae</taxon>
        <taxon>Dorcoceras</taxon>
    </lineage>
</organism>
<evidence type="ECO:0000313" key="2">
    <source>
        <dbReference type="Proteomes" id="UP000250235"/>
    </source>
</evidence>
<evidence type="ECO:0000313" key="1">
    <source>
        <dbReference type="EMBL" id="KZV58489.1"/>
    </source>
</evidence>
<proteinExistence type="predicted"/>
<dbReference type="AlphaFoldDB" id="A0A2Z7DK23"/>
<dbReference type="Proteomes" id="UP000250235">
    <property type="component" value="Unassembled WGS sequence"/>
</dbReference>